<dbReference type="Proteomes" id="UP000274429">
    <property type="component" value="Unassembled WGS sequence"/>
</dbReference>
<evidence type="ECO:0000313" key="3">
    <source>
        <dbReference type="WBParaSite" id="TTAC_0000572601-mRNA-1"/>
    </source>
</evidence>
<proteinExistence type="predicted"/>
<reference evidence="3" key="1">
    <citation type="submission" date="2017-02" db="UniProtKB">
        <authorList>
            <consortium name="WormBaseParasite"/>
        </authorList>
    </citation>
    <scope>IDENTIFICATION</scope>
</reference>
<organism evidence="3">
    <name type="scientific">Hydatigena taeniaeformis</name>
    <name type="common">Feline tapeworm</name>
    <name type="synonym">Taenia taeniaeformis</name>
    <dbReference type="NCBI Taxonomy" id="6205"/>
    <lineage>
        <taxon>Eukaryota</taxon>
        <taxon>Metazoa</taxon>
        <taxon>Spiralia</taxon>
        <taxon>Lophotrochozoa</taxon>
        <taxon>Platyhelminthes</taxon>
        <taxon>Cestoda</taxon>
        <taxon>Eucestoda</taxon>
        <taxon>Cyclophyllidea</taxon>
        <taxon>Taeniidae</taxon>
        <taxon>Hydatigera</taxon>
    </lineage>
</organism>
<reference evidence="1 2" key="2">
    <citation type="submission" date="2018-11" db="EMBL/GenBank/DDBJ databases">
        <authorList>
            <consortium name="Pathogen Informatics"/>
        </authorList>
    </citation>
    <scope>NUCLEOTIDE SEQUENCE [LARGE SCALE GENOMIC DNA]</scope>
</reference>
<evidence type="ECO:0000313" key="1">
    <source>
        <dbReference type="EMBL" id="VDM27499.1"/>
    </source>
</evidence>
<evidence type="ECO:0000313" key="2">
    <source>
        <dbReference type="Proteomes" id="UP000274429"/>
    </source>
</evidence>
<dbReference type="EMBL" id="UYWX01008662">
    <property type="protein sequence ID" value="VDM27499.1"/>
    <property type="molecule type" value="Genomic_DNA"/>
</dbReference>
<accession>A0A0R3WY86</accession>
<gene>
    <name evidence="1" type="ORF">TTAC_LOCUS5711</name>
</gene>
<dbReference type="WBParaSite" id="TTAC_0000572601-mRNA-1">
    <property type="protein sequence ID" value="TTAC_0000572601-mRNA-1"/>
    <property type="gene ID" value="TTAC_0000572601"/>
</dbReference>
<dbReference type="AlphaFoldDB" id="A0A0R3WY86"/>
<keyword evidence="2" id="KW-1185">Reference proteome</keyword>
<name>A0A0R3WY86_HYDTA</name>
<sequence length="146" mass="16891">AVVKNQHEEIADLQRARLRPFDCVLYAQSLSVLLRREDNARKELGAFLRLLTPHHTLALVIVDDVEERERSGMDLLVEYANKLGFGTEAPLTTAPMNWRIWHVISGYVNPIDSKDIFEWLCQDVIWRRMQESVVSLTDELAMRCNV</sequence>
<protein>
    <submittedName>
        <fullName evidence="3">KAP NTPase domain-containing protein</fullName>
    </submittedName>
</protein>